<sequence>MLQGESCSDSKNLRIRHLRQVYESKVVESYTSEDEKAYEICRGTEDSKDIKGKNYDGVYYRNSFKVGGGAIYLHKVGFFGPKKVESAIYSAEVIAEPSLFDYRKPSWWDTLFPCLPLKSTWDVRHSVRAKAKRDDYLASKGDIWWVTFPQPYRVPENNWTDILFRIQGTKETACMKQGQQLIHFTKQTEIGQRRFEFVAGSCQMPLIQFFVSGSGINNGRSTKL</sequence>
<dbReference type="EMBL" id="CAJVCH010341329">
    <property type="protein sequence ID" value="CAG7815304.1"/>
    <property type="molecule type" value="Genomic_DNA"/>
</dbReference>
<gene>
    <name evidence="1" type="ORF">AFUS01_LOCUS25993</name>
</gene>
<comment type="caution">
    <text evidence="1">The sequence shown here is derived from an EMBL/GenBank/DDBJ whole genome shotgun (WGS) entry which is preliminary data.</text>
</comment>
<evidence type="ECO:0000313" key="2">
    <source>
        <dbReference type="Proteomes" id="UP000708208"/>
    </source>
</evidence>
<accession>A0A8J2KLL2</accession>
<name>A0A8J2KLL2_9HEXA</name>
<evidence type="ECO:0000313" key="1">
    <source>
        <dbReference type="EMBL" id="CAG7815304.1"/>
    </source>
</evidence>
<dbReference type="Proteomes" id="UP000708208">
    <property type="component" value="Unassembled WGS sequence"/>
</dbReference>
<organism evidence="1 2">
    <name type="scientific">Allacma fusca</name>
    <dbReference type="NCBI Taxonomy" id="39272"/>
    <lineage>
        <taxon>Eukaryota</taxon>
        <taxon>Metazoa</taxon>
        <taxon>Ecdysozoa</taxon>
        <taxon>Arthropoda</taxon>
        <taxon>Hexapoda</taxon>
        <taxon>Collembola</taxon>
        <taxon>Symphypleona</taxon>
        <taxon>Sminthuridae</taxon>
        <taxon>Allacma</taxon>
    </lineage>
</organism>
<dbReference type="AlphaFoldDB" id="A0A8J2KLL2"/>
<keyword evidence="2" id="KW-1185">Reference proteome</keyword>
<reference evidence="1" key="1">
    <citation type="submission" date="2021-06" db="EMBL/GenBank/DDBJ databases">
        <authorList>
            <person name="Hodson N. C."/>
            <person name="Mongue J. A."/>
            <person name="Jaron S. K."/>
        </authorList>
    </citation>
    <scope>NUCLEOTIDE SEQUENCE</scope>
</reference>
<proteinExistence type="predicted"/>
<protein>
    <submittedName>
        <fullName evidence="1">Uncharacterized protein</fullName>
    </submittedName>
</protein>